<dbReference type="AlphaFoldDB" id="A0A2T7DLQ9"/>
<organism evidence="1 2">
    <name type="scientific">Panicum hallii var. hallii</name>
    <dbReference type="NCBI Taxonomy" id="1504633"/>
    <lineage>
        <taxon>Eukaryota</taxon>
        <taxon>Viridiplantae</taxon>
        <taxon>Streptophyta</taxon>
        <taxon>Embryophyta</taxon>
        <taxon>Tracheophyta</taxon>
        <taxon>Spermatophyta</taxon>
        <taxon>Magnoliopsida</taxon>
        <taxon>Liliopsida</taxon>
        <taxon>Poales</taxon>
        <taxon>Poaceae</taxon>
        <taxon>PACMAD clade</taxon>
        <taxon>Panicoideae</taxon>
        <taxon>Panicodae</taxon>
        <taxon>Paniceae</taxon>
        <taxon>Panicinae</taxon>
        <taxon>Panicum</taxon>
        <taxon>Panicum sect. Panicum</taxon>
    </lineage>
</organism>
<reference evidence="1 2" key="1">
    <citation type="submission" date="2018-04" db="EMBL/GenBank/DDBJ databases">
        <title>WGS assembly of Panicum hallii var. hallii HAL2.</title>
        <authorList>
            <person name="Lovell J."/>
            <person name="Jenkins J."/>
            <person name="Lowry D."/>
            <person name="Mamidi S."/>
            <person name="Sreedasyam A."/>
            <person name="Weng X."/>
            <person name="Barry K."/>
            <person name="Bonette J."/>
            <person name="Campitelli B."/>
            <person name="Daum C."/>
            <person name="Gordon S."/>
            <person name="Gould B."/>
            <person name="Lipzen A."/>
            <person name="MacQueen A."/>
            <person name="Palacio-Mejia J."/>
            <person name="Plott C."/>
            <person name="Shakirov E."/>
            <person name="Shu S."/>
            <person name="Yoshinaga Y."/>
            <person name="Zane M."/>
            <person name="Rokhsar D."/>
            <person name="Grimwood J."/>
            <person name="Schmutz J."/>
            <person name="Juenger T."/>
        </authorList>
    </citation>
    <scope>NUCLEOTIDE SEQUENCE [LARGE SCALE GENOMIC DNA]</scope>
    <source>
        <strain evidence="2">cv. HAL2</strain>
    </source>
</reference>
<dbReference type="EMBL" id="CM009753">
    <property type="protein sequence ID" value="PUZ56509.1"/>
    <property type="molecule type" value="Genomic_DNA"/>
</dbReference>
<keyword evidence="2" id="KW-1185">Reference proteome</keyword>
<name>A0A2T7DLQ9_9POAL</name>
<accession>A0A2T7DLQ9</accession>
<gene>
    <name evidence="1" type="ORF">GQ55_5G318100</name>
</gene>
<dbReference type="Proteomes" id="UP000244336">
    <property type="component" value="Chromosome 5"/>
</dbReference>
<sequence>MGEGRTVDSIPESLSEEVFKQGVFDGLQLLENSEKSNGVCEASGTYSGSCLDPATGKI</sequence>
<evidence type="ECO:0000313" key="1">
    <source>
        <dbReference type="EMBL" id="PUZ56509.1"/>
    </source>
</evidence>
<proteinExistence type="predicted"/>
<dbReference type="Gramene" id="PUZ56509">
    <property type="protein sequence ID" value="PUZ56509"/>
    <property type="gene ID" value="GQ55_5G318100"/>
</dbReference>
<protein>
    <submittedName>
        <fullName evidence="1">Uncharacterized protein</fullName>
    </submittedName>
</protein>
<evidence type="ECO:0000313" key="2">
    <source>
        <dbReference type="Proteomes" id="UP000244336"/>
    </source>
</evidence>